<accession>A0A1G7A0T5</accession>
<gene>
    <name evidence="1" type="ORF">SAMN05421544_1038</name>
</gene>
<dbReference type="AlphaFoldDB" id="A0A1G7A0T5"/>
<evidence type="ECO:0000313" key="1">
    <source>
        <dbReference type="EMBL" id="SDE08548.1"/>
    </source>
</evidence>
<evidence type="ECO:0000313" key="2">
    <source>
        <dbReference type="Proteomes" id="UP000198517"/>
    </source>
</evidence>
<dbReference type="STRING" id="1071918.SAMN05421544_1038"/>
<sequence length="110" mass="12757">MKTRKITQASELEIGKYYRDGNSYYYVTGRTEAPQGSFLNAISFTFDDTMILDVSTPYIEEIVEGGNFEEINRDLFMSIFEHFKVEKKKIILLEMESLALANLKLKNIKL</sequence>
<organism evidence="1 2">
    <name type="scientific">Riemerella columbipharyngis</name>
    <dbReference type="NCBI Taxonomy" id="1071918"/>
    <lineage>
        <taxon>Bacteria</taxon>
        <taxon>Pseudomonadati</taxon>
        <taxon>Bacteroidota</taxon>
        <taxon>Flavobacteriia</taxon>
        <taxon>Flavobacteriales</taxon>
        <taxon>Weeksellaceae</taxon>
        <taxon>Riemerella</taxon>
    </lineage>
</organism>
<keyword evidence="2" id="KW-1185">Reference proteome</keyword>
<name>A0A1G7A0T5_9FLAO</name>
<dbReference type="RefSeq" id="WP_092735939.1">
    <property type="nucleotide sequence ID" value="NZ_FNAS01000003.1"/>
</dbReference>
<proteinExistence type="predicted"/>
<dbReference type="Proteomes" id="UP000198517">
    <property type="component" value="Unassembled WGS sequence"/>
</dbReference>
<dbReference type="EMBL" id="FNAS01000003">
    <property type="protein sequence ID" value="SDE08548.1"/>
    <property type="molecule type" value="Genomic_DNA"/>
</dbReference>
<protein>
    <submittedName>
        <fullName evidence="1">Uncharacterized protein</fullName>
    </submittedName>
</protein>
<reference evidence="1 2" key="1">
    <citation type="submission" date="2016-10" db="EMBL/GenBank/DDBJ databases">
        <authorList>
            <person name="de Groot N.N."/>
        </authorList>
    </citation>
    <scope>NUCLEOTIDE SEQUENCE [LARGE SCALE GENOMIC DNA]</scope>
    <source>
        <strain evidence="1 2">DSM 24015</strain>
    </source>
</reference>
<dbReference type="OrthoDB" id="1462565at2"/>